<dbReference type="STRING" id="39495.SAMN02745111_01133"/>
<reference evidence="2 3" key="1">
    <citation type="submission" date="2017-02" db="EMBL/GenBank/DDBJ databases">
        <authorList>
            <person name="Peterson S.W."/>
        </authorList>
    </citation>
    <scope>NUCLEOTIDE SEQUENCE [LARGE SCALE GENOMIC DNA]</scope>
    <source>
        <strain evidence="2 3">ATCC 35992</strain>
    </source>
</reference>
<accession>A0A1T4VKR8</accession>
<feature type="transmembrane region" description="Helical" evidence="1">
    <location>
        <begin position="20"/>
        <end position="39"/>
    </location>
</feature>
<feature type="transmembrane region" description="Helical" evidence="1">
    <location>
        <begin position="101"/>
        <end position="125"/>
    </location>
</feature>
<organism evidence="2 3">
    <name type="scientific">Eubacterium uniforme</name>
    <dbReference type="NCBI Taxonomy" id="39495"/>
    <lineage>
        <taxon>Bacteria</taxon>
        <taxon>Bacillati</taxon>
        <taxon>Bacillota</taxon>
        <taxon>Clostridia</taxon>
        <taxon>Eubacteriales</taxon>
        <taxon>Eubacteriaceae</taxon>
        <taxon>Eubacterium</taxon>
    </lineage>
</organism>
<dbReference type="OrthoDB" id="9784784at2"/>
<keyword evidence="1" id="KW-0472">Membrane</keyword>
<evidence type="ECO:0000256" key="1">
    <source>
        <dbReference type="SAM" id="Phobius"/>
    </source>
</evidence>
<name>A0A1T4VKR8_9FIRM</name>
<dbReference type="RefSeq" id="WP_078766005.1">
    <property type="nucleotide sequence ID" value="NZ_FUXZ01000006.1"/>
</dbReference>
<evidence type="ECO:0000313" key="2">
    <source>
        <dbReference type="EMBL" id="SKA65574.1"/>
    </source>
</evidence>
<dbReference type="AlphaFoldDB" id="A0A1T4VKR8"/>
<feature type="transmembrane region" description="Helical" evidence="1">
    <location>
        <begin position="51"/>
        <end position="70"/>
    </location>
</feature>
<keyword evidence="3" id="KW-1185">Reference proteome</keyword>
<keyword evidence="1" id="KW-1133">Transmembrane helix</keyword>
<gene>
    <name evidence="2" type="ORF">SAMN02745111_01133</name>
</gene>
<sequence>MKLLLQLELSKLNSKRYIVIPLFITVIMCYFTTVLLFGLEDEKAVNYSKYIWMSTAAIIDCYMLYAAVLVKKVIIDEYSKKTILTLFTYSISRYKLMVAKIVLILILTILSALITQIICIDFLVLVEPHLKLSLNAFSKADFSKWLVQFGWSIVIIFCFTLLIISIGFIKKSSHAVWTWVLVSIFVVQIIMSQNMQELTPFIGAVTLILTDMAIRKCSYQVD</sequence>
<dbReference type="EMBL" id="FUXZ01000006">
    <property type="protein sequence ID" value="SKA65574.1"/>
    <property type="molecule type" value="Genomic_DNA"/>
</dbReference>
<dbReference type="Proteomes" id="UP000190814">
    <property type="component" value="Unassembled WGS sequence"/>
</dbReference>
<protein>
    <submittedName>
        <fullName evidence="2">ABC-2 family transporter protein</fullName>
    </submittedName>
</protein>
<proteinExistence type="predicted"/>
<evidence type="ECO:0000313" key="3">
    <source>
        <dbReference type="Proteomes" id="UP000190814"/>
    </source>
</evidence>
<feature type="transmembrane region" description="Helical" evidence="1">
    <location>
        <begin position="145"/>
        <end position="169"/>
    </location>
</feature>
<dbReference type="Pfam" id="PF12730">
    <property type="entry name" value="ABC2_membrane_4"/>
    <property type="match status" value="1"/>
</dbReference>
<keyword evidence="1" id="KW-0812">Transmembrane</keyword>
<feature type="transmembrane region" description="Helical" evidence="1">
    <location>
        <begin position="176"/>
        <end position="192"/>
    </location>
</feature>